<dbReference type="GO" id="GO:0016791">
    <property type="term" value="F:phosphatase activity"/>
    <property type="evidence" value="ECO:0007669"/>
    <property type="project" value="TreeGrafter"/>
</dbReference>
<evidence type="ECO:0000313" key="10">
    <source>
        <dbReference type="Proteomes" id="UP000052013"/>
    </source>
</evidence>
<feature type="active site" description="Proton donor" evidence="6">
    <location>
        <position position="19"/>
    </location>
</feature>
<keyword evidence="4 5" id="KW-0460">Magnesium</keyword>
<gene>
    <name evidence="9" type="ORF">FC85_GL002155</name>
</gene>
<dbReference type="Gene3D" id="3.40.50.1000">
    <property type="entry name" value="HAD superfamily/HAD-like"/>
    <property type="match status" value="2"/>
</dbReference>
<dbReference type="NCBIfam" id="TIGR01549">
    <property type="entry name" value="HAD-SF-IA-v1"/>
    <property type="match status" value="1"/>
</dbReference>
<dbReference type="PATRIC" id="fig|1423739.3.peg.2244"/>
<dbReference type="InterPro" id="IPR006357">
    <property type="entry name" value="HAD-SF_hydro_IIA"/>
</dbReference>
<accession>A0A0R1SQG2</accession>
<dbReference type="SFLD" id="SFLDG01129">
    <property type="entry name" value="C1.5:_HAD__Beta-PGM__Phosphata"/>
    <property type="match status" value="1"/>
</dbReference>
<dbReference type="SFLD" id="SFLDG01139">
    <property type="entry name" value="C2.A:_Pyridoxal_Phosphate_Phos"/>
    <property type="match status" value="1"/>
</dbReference>
<dbReference type="InterPro" id="IPR036412">
    <property type="entry name" value="HAD-like_sf"/>
</dbReference>
<comment type="cofactor">
    <cofactor evidence="8">
        <name>Mg(2+)</name>
        <dbReference type="ChEBI" id="CHEBI:18420"/>
    </cofactor>
    <text evidence="8">Divalent metal ions. Mg(2+) is the most effective.</text>
</comment>
<dbReference type="NCBIfam" id="TIGR01457">
    <property type="entry name" value="HAD-SF-IIA-hyp2"/>
    <property type="match status" value="1"/>
</dbReference>
<evidence type="ECO:0000313" key="9">
    <source>
        <dbReference type="EMBL" id="KRL68938.1"/>
    </source>
</evidence>
<dbReference type="GO" id="GO:0005737">
    <property type="term" value="C:cytoplasm"/>
    <property type="evidence" value="ECO:0007669"/>
    <property type="project" value="TreeGrafter"/>
</dbReference>
<feature type="binding site" evidence="8">
    <location>
        <position position="17"/>
    </location>
    <ligand>
        <name>Mg(2+)</name>
        <dbReference type="ChEBI" id="CHEBI:18420"/>
    </ligand>
</feature>
<dbReference type="InterPro" id="IPR006439">
    <property type="entry name" value="HAD-SF_hydro_IA"/>
</dbReference>
<keyword evidence="2 5" id="KW-0479">Metal-binding</keyword>
<evidence type="ECO:0000256" key="7">
    <source>
        <dbReference type="PIRSR" id="PIRSR000915-2"/>
    </source>
</evidence>
<evidence type="ECO:0000256" key="2">
    <source>
        <dbReference type="ARBA" id="ARBA00022723"/>
    </source>
</evidence>
<evidence type="ECO:0000256" key="6">
    <source>
        <dbReference type="PIRSR" id="PIRSR000915-1"/>
    </source>
</evidence>
<dbReference type="InterPro" id="IPR006354">
    <property type="entry name" value="HAD-SF_hydro_IIA_hyp1"/>
</dbReference>
<dbReference type="GO" id="GO:0046872">
    <property type="term" value="F:metal ion binding"/>
    <property type="evidence" value="ECO:0007669"/>
    <property type="project" value="UniProtKB-KW"/>
</dbReference>
<comment type="caution">
    <text evidence="9">The sequence shown here is derived from an EMBL/GenBank/DDBJ whole genome shotgun (WGS) entry which is preliminary data.</text>
</comment>
<evidence type="ECO:0000256" key="5">
    <source>
        <dbReference type="PIRNR" id="PIRNR000915"/>
    </source>
</evidence>
<dbReference type="Proteomes" id="UP000052013">
    <property type="component" value="Unassembled WGS sequence"/>
</dbReference>
<evidence type="ECO:0000256" key="1">
    <source>
        <dbReference type="ARBA" id="ARBA00006696"/>
    </source>
</evidence>
<proteinExistence type="inferred from homology"/>
<dbReference type="FunFam" id="3.40.50.1000:FF:000053">
    <property type="entry name" value="TIGR01457 family HAD hydrolase"/>
    <property type="match status" value="1"/>
</dbReference>
<comment type="similarity">
    <text evidence="1 5">Belongs to the HAD-like hydrolase superfamily. NagD family.</text>
</comment>
<dbReference type="CDD" id="cd07530">
    <property type="entry name" value="HAD_Pase_UmpH-like"/>
    <property type="match status" value="1"/>
</dbReference>
<keyword evidence="3 9" id="KW-0378">Hydrolase</keyword>
<sequence length="264" mass="29292">MIEGMIAMKNYKGYFIDLDGTVYAGKKRIPAAKRFIERLQAKQIPFLFVTNNSTQLPKDVVKNLAENHDIHVHSENVYTSGMATVDFMNADKKTDSPSVYIVGELGLKQVILAHHYRLEADRPDYVVVGLDSDLTYEKLSEAVLAIRNGSRFIGTNPDTNIPKERGMMPGAGSVVKFVEYATQTEPIMIGKPKAQILNSALQKIGLAKNDVVMVGDNYNTDIMAGINAGIDTCLVYSGLSTKQQVAKKEIMPTYQIDSLDEWRP</sequence>
<feature type="active site" description="Nucleophile" evidence="6">
    <location>
        <position position="17"/>
    </location>
</feature>
<name>A0A0R1SQG2_9LACO</name>
<dbReference type="STRING" id="1423739.FC85_GL002155"/>
<dbReference type="PANTHER" id="PTHR19288">
    <property type="entry name" value="4-NITROPHENYLPHOSPHATASE-RELATED"/>
    <property type="match status" value="1"/>
</dbReference>
<dbReference type="Pfam" id="PF13344">
    <property type="entry name" value="Hydrolase_6"/>
    <property type="match status" value="1"/>
</dbReference>
<dbReference type="PIRSF" id="PIRSF000915">
    <property type="entry name" value="PGP-type_phosphatase"/>
    <property type="match status" value="1"/>
</dbReference>
<dbReference type="SFLD" id="SFLDS00003">
    <property type="entry name" value="Haloacid_Dehalogenase"/>
    <property type="match status" value="1"/>
</dbReference>
<feature type="binding site" evidence="8">
    <location>
        <position position="216"/>
    </location>
    <ligand>
        <name>Mg(2+)</name>
        <dbReference type="ChEBI" id="CHEBI:18420"/>
    </ligand>
</feature>
<dbReference type="InterPro" id="IPR023214">
    <property type="entry name" value="HAD_sf"/>
</dbReference>
<dbReference type="SUPFAM" id="SSF56784">
    <property type="entry name" value="HAD-like"/>
    <property type="match status" value="1"/>
</dbReference>
<feature type="binding site" evidence="8">
    <location>
        <position position="19"/>
    </location>
    <ligand>
        <name>Mg(2+)</name>
        <dbReference type="ChEBI" id="CHEBI:18420"/>
    </ligand>
</feature>
<organism evidence="9 10">
    <name type="scientific">Lentilactobacillus diolivorans DSM 14421</name>
    <dbReference type="NCBI Taxonomy" id="1423739"/>
    <lineage>
        <taxon>Bacteria</taxon>
        <taxon>Bacillati</taxon>
        <taxon>Bacillota</taxon>
        <taxon>Bacilli</taxon>
        <taxon>Lactobacillales</taxon>
        <taxon>Lactobacillaceae</taxon>
        <taxon>Lentilactobacillus</taxon>
    </lineage>
</organism>
<dbReference type="EC" id="3.1.3.-" evidence="5"/>
<dbReference type="AlphaFoldDB" id="A0A0R1SQG2"/>
<dbReference type="PANTHER" id="PTHR19288:SF46">
    <property type="entry name" value="HALOACID DEHALOGENASE-LIKE HYDROLASE DOMAIN-CONTAINING PROTEIN 2"/>
    <property type="match status" value="1"/>
</dbReference>
<protein>
    <recommendedName>
        <fullName evidence="5">Acid sugar phosphatase</fullName>
        <ecNumber evidence="5">3.1.3.-</ecNumber>
    </recommendedName>
</protein>
<dbReference type="Pfam" id="PF13242">
    <property type="entry name" value="Hydrolase_like"/>
    <property type="match status" value="1"/>
</dbReference>
<comment type="function">
    <text evidence="5">Catalyzes the dephosphorylation of 2-6 carbon acid sugars in vitro.</text>
</comment>
<reference evidence="9 10" key="1">
    <citation type="journal article" date="2015" name="Genome Announc.">
        <title>Expanding the biotechnology potential of lactobacilli through comparative genomics of 213 strains and associated genera.</title>
        <authorList>
            <person name="Sun Z."/>
            <person name="Harris H.M."/>
            <person name="McCann A."/>
            <person name="Guo C."/>
            <person name="Argimon S."/>
            <person name="Zhang W."/>
            <person name="Yang X."/>
            <person name="Jeffery I.B."/>
            <person name="Cooney J.C."/>
            <person name="Kagawa T.F."/>
            <person name="Liu W."/>
            <person name="Song Y."/>
            <person name="Salvetti E."/>
            <person name="Wrobel A."/>
            <person name="Rasinkangas P."/>
            <person name="Parkhill J."/>
            <person name="Rea M.C."/>
            <person name="O'Sullivan O."/>
            <person name="Ritari J."/>
            <person name="Douillard F.P."/>
            <person name="Paul Ross R."/>
            <person name="Yang R."/>
            <person name="Briner A.E."/>
            <person name="Felis G.E."/>
            <person name="de Vos W.M."/>
            <person name="Barrangou R."/>
            <person name="Klaenhammer T.R."/>
            <person name="Caufield P.W."/>
            <person name="Cui Y."/>
            <person name="Zhang H."/>
            <person name="O'Toole P.W."/>
        </authorList>
    </citation>
    <scope>NUCLEOTIDE SEQUENCE [LARGE SCALE GENOMIC DNA]</scope>
    <source>
        <strain evidence="9 10">DSM 14421</strain>
    </source>
</reference>
<evidence type="ECO:0000256" key="8">
    <source>
        <dbReference type="PIRSR" id="PIRSR000915-3"/>
    </source>
</evidence>
<feature type="binding site" evidence="7">
    <location>
        <position position="191"/>
    </location>
    <ligand>
        <name>substrate</name>
    </ligand>
</feature>
<dbReference type="NCBIfam" id="TIGR01460">
    <property type="entry name" value="HAD-SF-IIA"/>
    <property type="match status" value="1"/>
</dbReference>
<evidence type="ECO:0000256" key="3">
    <source>
        <dbReference type="ARBA" id="ARBA00022801"/>
    </source>
</evidence>
<dbReference type="EMBL" id="AZEY01000020">
    <property type="protein sequence ID" value="KRL68938.1"/>
    <property type="molecule type" value="Genomic_DNA"/>
</dbReference>
<evidence type="ECO:0000256" key="4">
    <source>
        <dbReference type="ARBA" id="ARBA00022842"/>
    </source>
</evidence>